<proteinExistence type="predicted"/>
<sequence>MADGWHHVTLSKAATNPEKPGERWELSPELGIGTFNFNVAVLEPDDRLSQNHFHYHENQRELFLVVEGRCRVETAEEGFEMGVDEAVAFEKGKAGAHVIHNPFGEPCKVVAVGWPADGRYPVHQLEPTDAVAGNDPQSNDRRG</sequence>
<dbReference type="AlphaFoldDB" id="A0ABD5V8G9"/>
<feature type="region of interest" description="Disordered" evidence="1">
    <location>
        <begin position="1"/>
        <end position="23"/>
    </location>
</feature>
<dbReference type="Pfam" id="PF07883">
    <property type="entry name" value="Cupin_2"/>
    <property type="match status" value="1"/>
</dbReference>
<dbReference type="Gene3D" id="2.60.120.10">
    <property type="entry name" value="Jelly Rolls"/>
    <property type="match status" value="1"/>
</dbReference>
<reference evidence="3 4" key="1">
    <citation type="journal article" date="2019" name="Int. J. Syst. Evol. Microbiol.">
        <title>The Global Catalogue of Microorganisms (GCM) 10K type strain sequencing project: providing services to taxonomists for standard genome sequencing and annotation.</title>
        <authorList>
            <consortium name="The Broad Institute Genomics Platform"/>
            <consortium name="The Broad Institute Genome Sequencing Center for Infectious Disease"/>
            <person name="Wu L."/>
            <person name="Ma J."/>
        </authorList>
    </citation>
    <scope>NUCLEOTIDE SEQUENCE [LARGE SCALE GENOMIC DNA]</scope>
    <source>
        <strain evidence="3 4">CGMCC 1.3240</strain>
    </source>
</reference>
<protein>
    <submittedName>
        <fullName evidence="3">Cupin domain-containing protein</fullName>
    </submittedName>
</protein>
<dbReference type="InterPro" id="IPR011051">
    <property type="entry name" value="RmlC_Cupin_sf"/>
</dbReference>
<dbReference type="Proteomes" id="UP001596312">
    <property type="component" value="Unassembled WGS sequence"/>
</dbReference>
<accession>A0ABD5V8G9</accession>
<gene>
    <name evidence="3" type="ORF">ACFQGH_14710</name>
</gene>
<feature type="domain" description="Cupin type-2" evidence="2">
    <location>
        <begin position="53"/>
        <end position="112"/>
    </location>
</feature>
<evidence type="ECO:0000256" key="1">
    <source>
        <dbReference type="SAM" id="MobiDB-lite"/>
    </source>
</evidence>
<evidence type="ECO:0000313" key="4">
    <source>
        <dbReference type="Proteomes" id="UP001596312"/>
    </source>
</evidence>
<comment type="caution">
    <text evidence="3">The sequence shown here is derived from an EMBL/GenBank/DDBJ whole genome shotgun (WGS) entry which is preliminary data.</text>
</comment>
<name>A0ABD5V8G9_9EURY</name>
<organism evidence="3 4">
    <name type="scientific">Halalkalicoccus tibetensis</name>
    <dbReference type="NCBI Taxonomy" id="175632"/>
    <lineage>
        <taxon>Archaea</taxon>
        <taxon>Methanobacteriati</taxon>
        <taxon>Methanobacteriota</taxon>
        <taxon>Stenosarchaea group</taxon>
        <taxon>Halobacteria</taxon>
        <taxon>Halobacteriales</taxon>
        <taxon>Halococcaceae</taxon>
        <taxon>Halalkalicoccus</taxon>
    </lineage>
</organism>
<keyword evidence="4" id="KW-1185">Reference proteome</keyword>
<dbReference type="EMBL" id="JBHSXQ010000004">
    <property type="protein sequence ID" value="MFC6906445.1"/>
    <property type="molecule type" value="Genomic_DNA"/>
</dbReference>
<evidence type="ECO:0000313" key="3">
    <source>
        <dbReference type="EMBL" id="MFC6906445.1"/>
    </source>
</evidence>
<evidence type="ECO:0000259" key="2">
    <source>
        <dbReference type="Pfam" id="PF07883"/>
    </source>
</evidence>
<dbReference type="RefSeq" id="WP_340605016.1">
    <property type="nucleotide sequence ID" value="NZ_JBBMXV010000004.1"/>
</dbReference>
<dbReference type="InterPro" id="IPR014710">
    <property type="entry name" value="RmlC-like_jellyroll"/>
</dbReference>
<dbReference type="SUPFAM" id="SSF51182">
    <property type="entry name" value="RmlC-like cupins"/>
    <property type="match status" value="1"/>
</dbReference>
<dbReference type="InterPro" id="IPR013096">
    <property type="entry name" value="Cupin_2"/>
</dbReference>